<evidence type="ECO:0000313" key="2">
    <source>
        <dbReference type="Proteomes" id="UP000184423"/>
    </source>
</evidence>
<dbReference type="EMBL" id="FQVG01000039">
    <property type="protein sequence ID" value="SHF17088.1"/>
    <property type="molecule type" value="Genomic_DNA"/>
</dbReference>
<dbReference type="RefSeq" id="WP_073249309.1">
    <property type="nucleotide sequence ID" value="NZ_FQVG01000039.1"/>
</dbReference>
<proteinExistence type="predicted"/>
<sequence length="114" mass="13365">MKSYNNTDNFQKRLHTIEIVFQTMEYKGTAIMEMKTRGALGYEVINFIDFEDICEDDFKENNVGFRLLGEDDDGNEWFRMILKNDEGGALFVEDELSYLPNYVVKVEIIDCKLI</sequence>
<reference evidence="2" key="1">
    <citation type="submission" date="2016-11" db="EMBL/GenBank/DDBJ databases">
        <authorList>
            <person name="Varghese N."/>
            <person name="Submissions S."/>
        </authorList>
    </citation>
    <scope>NUCLEOTIDE SEQUENCE [LARGE SCALE GENOMIC DNA]</scope>
    <source>
        <strain evidence="2">DSM 10124</strain>
    </source>
</reference>
<organism evidence="1 2">
    <name type="scientific">Caloramator proteoclasticus DSM 10124</name>
    <dbReference type="NCBI Taxonomy" id="1121262"/>
    <lineage>
        <taxon>Bacteria</taxon>
        <taxon>Bacillati</taxon>
        <taxon>Bacillota</taxon>
        <taxon>Clostridia</taxon>
        <taxon>Eubacteriales</taxon>
        <taxon>Clostridiaceae</taxon>
        <taxon>Caloramator</taxon>
    </lineage>
</organism>
<accession>A0A1M4ZGK2</accession>
<evidence type="ECO:0000313" key="1">
    <source>
        <dbReference type="EMBL" id="SHF17088.1"/>
    </source>
</evidence>
<gene>
    <name evidence="1" type="ORF">SAMN02746091_01919</name>
</gene>
<dbReference type="InterPro" id="IPR035387">
    <property type="entry name" value="DUF5406"/>
</dbReference>
<dbReference type="AlphaFoldDB" id="A0A1M4ZGK2"/>
<keyword evidence="2" id="KW-1185">Reference proteome</keyword>
<dbReference type="Proteomes" id="UP000184423">
    <property type="component" value="Unassembled WGS sequence"/>
</dbReference>
<dbReference type="Pfam" id="PF17400">
    <property type="entry name" value="DUF5406"/>
    <property type="match status" value="1"/>
</dbReference>
<name>A0A1M4ZGK2_9CLOT</name>
<protein>
    <submittedName>
        <fullName evidence="1">Uncharacterized protein</fullName>
    </submittedName>
</protein>